<evidence type="ECO:0008006" key="7">
    <source>
        <dbReference type="Google" id="ProtNLM"/>
    </source>
</evidence>
<reference evidence="5 6" key="1">
    <citation type="submission" date="2020-04" db="EMBL/GenBank/DDBJ databases">
        <authorList>
            <person name="Alioto T."/>
            <person name="Alioto T."/>
            <person name="Gomez Garrido J."/>
        </authorList>
    </citation>
    <scope>NUCLEOTIDE SEQUENCE [LARGE SCALE GENOMIC DNA]</scope>
</reference>
<evidence type="ECO:0000256" key="4">
    <source>
        <dbReference type="SAM" id="SignalP"/>
    </source>
</evidence>
<organism evidence="5 6">
    <name type="scientific">Cloeon dipterum</name>
    <dbReference type="NCBI Taxonomy" id="197152"/>
    <lineage>
        <taxon>Eukaryota</taxon>
        <taxon>Metazoa</taxon>
        <taxon>Ecdysozoa</taxon>
        <taxon>Arthropoda</taxon>
        <taxon>Hexapoda</taxon>
        <taxon>Insecta</taxon>
        <taxon>Pterygota</taxon>
        <taxon>Palaeoptera</taxon>
        <taxon>Ephemeroptera</taxon>
        <taxon>Pisciforma</taxon>
        <taxon>Baetidae</taxon>
        <taxon>Cloeon</taxon>
    </lineage>
</organism>
<evidence type="ECO:0000313" key="5">
    <source>
        <dbReference type="EMBL" id="CAB3368581.1"/>
    </source>
</evidence>
<name>A0A8S1CJX5_9INSE</name>
<comment type="subcellular location">
    <subcellularLocation>
        <location evidence="1">Secreted</location>
    </subcellularLocation>
</comment>
<dbReference type="PANTHER" id="PTHR21066">
    <property type="entry name" value="ODORANT-BINDING PROTEIN 59A-RELATED"/>
    <property type="match status" value="1"/>
</dbReference>
<dbReference type="EMBL" id="CADEPI010000038">
    <property type="protein sequence ID" value="CAB3368581.1"/>
    <property type="molecule type" value="Genomic_DNA"/>
</dbReference>
<evidence type="ECO:0000256" key="2">
    <source>
        <dbReference type="ARBA" id="ARBA00008098"/>
    </source>
</evidence>
<gene>
    <name evidence="5" type="ORF">CLODIP_2_CD07268</name>
</gene>
<evidence type="ECO:0000313" key="6">
    <source>
        <dbReference type="Proteomes" id="UP000494165"/>
    </source>
</evidence>
<sequence length="382" mass="42934">MWSKLLTALLIFDILCTQYTFGHDPYGPSHVEVNDESAMENHGELMLMMEGQVHANENEPTMEMIGSVPMKIKPAKIQQEQATHQSPQNGMSSKEQFCMQQMTQCLANNMPNNDVQNPAAEDFQPDTGASYAQETVLYPTISADDTPGHFQPFSDSKNNMGNVKKVVRPNLSTGGNVESQYSSSLKCNSQNFIRMQDCCSNTPRDFFSGSIVYACQDIFPINPGIVLKEYNLNFGQLNDNSIDLSSSDTISGEALGSSVCFMDCIFKKRFLIREDGTLDFQLLPQHFISANLDRAWHSTIMQAVRNCSQVMHKFPPVMQNPGSSFQPICFTHPYLFQQCVAKSLRLICPSPNKLTNSETCVEKRDVLQKCDVFQKRVPIPRF</sequence>
<protein>
    <recommendedName>
        <fullName evidence="7">FZ domain-containing protein</fullName>
    </recommendedName>
</protein>
<keyword evidence="4" id="KW-0732">Signal</keyword>
<keyword evidence="3" id="KW-0964">Secreted</keyword>
<dbReference type="GO" id="GO:0005576">
    <property type="term" value="C:extracellular region"/>
    <property type="evidence" value="ECO:0007669"/>
    <property type="project" value="UniProtKB-SubCell"/>
</dbReference>
<comment type="similarity">
    <text evidence="2">Belongs to the PBP/GOBP family.</text>
</comment>
<feature type="chain" id="PRO_5035733629" description="FZ domain-containing protein" evidence="4">
    <location>
        <begin position="23"/>
        <end position="382"/>
    </location>
</feature>
<keyword evidence="6" id="KW-1185">Reference proteome</keyword>
<feature type="signal peptide" evidence="4">
    <location>
        <begin position="1"/>
        <end position="22"/>
    </location>
</feature>
<dbReference type="Gene3D" id="1.10.238.270">
    <property type="match status" value="1"/>
</dbReference>
<evidence type="ECO:0000256" key="1">
    <source>
        <dbReference type="ARBA" id="ARBA00004613"/>
    </source>
</evidence>
<accession>A0A8S1CJX5</accession>
<evidence type="ECO:0000256" key="3">
    <source>
        <dbReference type="ARBA" id="ARBA00022525"/>
    </source>
</evidence>
<dbReference type="PANTHER" id="PTHR21066:SF9">
    <property type="entry name" value="ODORANT-BINDING PROTEIN 59A"/>
    <property type="match status" value="1"/>
</dbReference>
<proteinExistence type="inferred from homology"/>
<dbReference type="InterPro" id="IPR052295">
    <property type="entry name" value="Odorant-binding_protein"/>
</dbReference>
<dbReference type="OrthoDB" id="10657259at2759"/>
<dbReference type="Proteomes" id="UP000494165">
    <property type="component" value="Unassembled WGS sequence"/>
</dbReference>
<comment type="caution">
    <text evidence="5">The sequence shown here is derived from an EMBL/GenBank/DDBJ whole genome shotgun (WGS) entry which is preliminary data.</text>
</comment>
<dbReference type="AlphaFoldDB" id="A0A8S1CJX5"/>